<dbReference type="GO" id="GO:0000976">
    <property type="term" value="F:transcription cis-regulatory region binding"/>
    <property type="evidence" value="ECO:0007669"/>
    <property type="project" value="TreeGrafter"/>
</dbReference>
<dbReference type="PANTHER" id="PTHR30055">
    <property type="entry name" value="HTH-TYPE TRANSCRIPTIONAL REGULATOR RUTR"/>
    <property type="match status" value="1"/>
</dbReference>
<dbReference type="GO" id="GO:0003700">
    <property type="term" value="F:DNA-binding transcription factor activity"/>
    <property type="evidence" value="ECO:0007669"/>
    <property type="project" value="TreeGrafter"/>
</dbReference>
<dbReference type="InterPro" id="IPR009057">
    <property type="entry name" value="Homeodomain-like_sf"/>
</dbReference>
<reference evidence="5" key="1">
    <citation type="submission" date="2022-12" db="EMBL/GenBank/DDBJ databases">
        <title>Paraconexibacter alkalitolerans sp. nov. and Baekduia alba sp. nov., isolated from soil and emended description of the genera Paraconexibacter (Chun et al., 2020) and Baekduia (An et al., 2020).</title>
        <authorList>
            <person name="Vieira S."/>
            <person name="Huber K.J."/>
            <person name="Geppert A."/>
            <person name="Wolf J."/>
            <person name="Neumann-Schaal M."/>
            <person name="Muesken M."/>
            <person name="Overmann J."/>
        </authorList>
    </citation>
    <scope>NUCLEOTIDE SEQUENCE</scope>
    <source>
        <strain evidence="5">AEG42_29</strain>
    </source>
</reference>
<evidence type="ECO:0000256" key="1">
    <source>
        <dbReference type="ARBA" id="ARBA00023125"/>
    </source>
</evidence>
<dbReference type="PANTHER" id="PTHR30055:SF235">
    <property type="entry name" value="TRANSCRIPTIONAL REGULATORY PROTEIN"/>
    <property type="match status" value="1"/>
</dbReference>
<evidence type="ECO:0000256" key="2">
    <source>
        <dbReference type="PROSITE-ProRule" id="PRU00335"/>
    </source>
</evidence>
<feature type="DNA-binding region" description="H-T-H motif" evidence="2">
    <location>
        <begin position="46"/>
        <end position="65"/>
    </location>
</feature>
<dbReference type="Pfam" id="PF00440">
    <property type="entry name" value="TetR_N"/>
    <property type="match status" value="1"/>
</dbReference>
<dbReference type="KEGG" id="parq:DSM112329_00338"/>
<dbReference type="InterPro" id="IPR050109">
    <property type="entry name" value="HTH-type_TetR-like_transc_reg"/>
</dbReference>
<accession>A0AAU7APV6</accession>
<dbReference type="AlphaFoldDB" id="A0AAU7APV6"/>
<gene>
    <name evidence="5" type="ORF">DSM112329_00338</name>
</gene>
<keyword evidence="1 2" id="KW-0238">DNA-binding</keyword>
<dbReference type="InterPro" id="IPR001647">
    <property type="entry name" value="HTH_TetR"/>
</dbReference>
<evidence type="ECO:0000313" key="5">
    <source>
        <dbReference type="EMBL" id="XAY03519.1"/>
    </source>
</evidence>
<dbReference type="PRINTS" id="PR00455">
    <property type="entry name" value="HTHTETR"/>
</dbReference>
<dbReference type="EMBL" id="CP114014">
    <property type="protein sequence ID" value="XAY03519.1"/>
    <property type="molecule type" value="Genomic_DNA"/>
</dbReference>
<dbReference type="PROSITE" id="PS50977">
    <property type="entry name" value="HTH_TETR_2"/>
    <property type="match status" value="1"/>
</dbReference>
<sequence length="228" mass="25010">MSSDQPRTGARTAKKRAPRRSTEQVRGAILAAAAEEFAQHGVDGATMRAIAARAKVTMSVLHRQFPTKQELFSDILVAPLLGFLSDFPAAWRRQAERPWSDERLSRELIELLVVNLQHHRTAVLGLVNAAAEGDAATLEQLRPMLATTLDQLAHIGREEAARRPSISADDVPTTSLLALATIIGLTLMQPLLPEDRPEAHDPVPDEVVEAISRFVLYGVGMHPPRRTD</sequence>
<feature type="region of interest" description="Disordered" evidence="3">
    <location>
        <begin position="1"/>
        <end position="23"/>
    </location>
</feature>
<dbReference type="Gene3D" id="1.10.357.10">
    <property type="entry name" value="Tetracycline Repressor, domain 2"/>
    <property type="match status" value="1"/>
</dbReference>
<organism evidence="5">
    <name type="scientific">Paraconexibacter sp. AEG42_29</name>
    <dbReference type="NCBI Taxonomy" id="2997339"/>
    <lineage>
        <taxon>Bacteria</taxon>
        <taxon>Bacillati</taxon>
        <taxon>Actinomycetota</taxon>
        <taxon>Thermoleophilia</taxon>
        <taxon>Solirubrobacterales</taxon>
        <taxon>Paraconexibacteraceae</taxon>
        <taxon>Paraconexibacter</taxon>
    </lineage>
</organism>
<feature type="domain" description="HTH tetR-type" evidence="4">
    <location>
        <begin position="23"/>
        <end position="83"/>
    </location>
</feature>
<dbReference type="RefSeq" id="WP_354700075.1">
    <property type="nucleotide sequence ID" value="NZ_CP114014.1"/>
</dbReference>
<proteinExistence type="predicted"/>
<protein>
    <recommendedName>
        <fullName evidence="4">HTH tetR-type domain-containing protein</fullName>
    </recommendedName>
</protein>
<evidence type="ECO:0000256" key="3">
    <source>
        <dbReference type="SAM" id="MobiDB-lite"/>
    </source>
</evidence>
<dbReference type="SUPFAM" id="SSF46689">
    <property type="entry name" value="Homeodomain-like"/>
    <property type="match status" value="1"/>
</dbReference>
<evidence type="ECO:0000259" key="4">
    <source>
        <dbReference type="PROSITE" id="PS50977"/>
    </source>
</evidence>
<name>A0AAU7APV6_9ACTN</name>